<sequence length="54" mass="5846">MRVHHTLSNLDGVEDVSVDLQNGKATITGTNLTKERLNAAFDGTKFSITAVTEE</sequence>
<dbReference type="CDD" id="cd00371">
    <property type="entry name" value="HMA"/>
    <property type="match status" value="1"/>
</dbReference>
<dbReference type="Proteomes" id="UP000051820">
    <property type="component" value="Unassembled WGS sequence"/>
</dbReference>
<comment type="caution">
    <text evidence="2">The sequence shown here is derived from an EMBL/GenBank/DDBJ whole genome shotgun (WGS) entry which is preliminary data.</text>
</comment>
<name>A0A0R1W3R0_9LACO</name>
<dbReference type="AlphaFoldDB" id="A0A0R1W3R0"/>
<accession>A0A0R1W3R0</accession>
<evidence type="ECO:0000259" key="1">
    <source>
        <dbReference type="Pfam" id="PF00403"/>
    </source>
</evidence>
<organism evidence="2 3">
    <name type="scientific">Paucilactobacillus suebicus DSM 5007 = KCTC 3549</name>
    <dbReference type="NCBI Taxonomy" id="1423807"/>
    <lineage>
        <taxon>Bacteria</taxon>
        <taxon>Bacillati</taxon>
        <taxon>Bacillota</taxon>
        <taxon>Bacilli</taxon>
        <taxon>Lactobacillales</taxon>
        <taxon>Lactobacillaceae</taxon>
        <taxon>Paucilactobacillus</taxon>
    </lineage>
</organism>
<evidence type="ECO:0000313" key="3">
    <source>
        <dbReference type="Proteomes" id="UP000051820"/>
    </source>
</evidence>
<gene>
    <name evidence="2" type="ORF">FD16_GL002393</name>
</gene>
<feature type="domain" description="HMA" evidence="1">
    <location>
        <begin position="2"/>
        <end position="46"/>
    </location>
</feature>
<reference evidence="2 3" key="1">
    <citation type="journal article" date="2015" name="Genome Announc.">
        <title>Expanding the biotechnology potential of lactobacilli through comparative genomics of 213 strains and associated genera.</title>
        <authorList>
            <person name="Sun Z."/>
            <person name="Harris H.M."/>
            <person name="McCann A."/>
            <person name="Guo C."/>
            <person name="Argimon S."/>
            <person name="Zhang W."/>
            <person name="Yang X."/>
            <person name="Jeffery I.B."/>
            <person name="Cooney J.C."/>
            <person name="Kagawa T.F."/>
            <person name="Liu W."/>
            <person name="Song Y."/>
            <person name="Salvetti E."/>
            <person name="Wrobel A."/>
            <person name="Rasinkangas P."/>
            <person name="Parkhill J."/>
            <person name="Rea M.C."/>
            <person name="O'Sullivan O."/>
            <person name="Ritari J."/>
            <person name="Douillard F.P."/>
            <person name="Paul Ross R."/>
            <person name="Yang R."/>
            <person name="Briner A.E."/>
            <person name="Felis G.E."/>
            <person name="de Vos W.M."/>
            <person name="Barrangou R."/>
            <person name="Klaenhammer T.R."/>
            <person name="Caufield P.W."/>
            <person name="Cui Y."/>
            <person name="Zhang H."/>
            <person name="O'Toole P.W."/>
        </authorList>
    </citation>
    <scope>NUCLEOTIDE SEQUENCE [LARGE SCALE GENOMIC DNA]</scope>
    <source>
        <strain evidence="2 3">DSM 5007</strain>
    </source>
</reference>
<dbReference type="Pfam" id="PF00403">
    <property type="entry name" value="HMA"/>
    <property type="match status" value="1"/>
</dbReference>
<dbReference type="Gene3D" id="3.30.70.100">
    <property type="match status" value="1"/>
</dbReference>
<dbReference type="SUPFAM" id="SSF55008">
    <property type="entry name" value="HMA, heavy metal-associated domain"/>
    <property type="match status" value="1"/>
</dbReference>
<keyword evidence="3" id="KW-1185">Reference proteome</keyword>
<proteinExistence type="predicted"/>
<dbReference type="PATRIC" id="fig|1423807.3.peg.2471"/>
<protein>
    <recommendedName>
        <fullName evidence="1">HMA domain-containing protein</fullName>
    </recommendedName>
</protein>
<dbReference type="InterPro" id="IPR036163">
    <property type="entry name" value="HMA_dom_sf"/>
</dbReference>
<dbReference type="EMBL" id="AZGF01000008">
    <property type="protein sequence ID" value="KRM12398.1"/>
    <property type="molecule type" value="Genomic_DNA"/>
</dbReference>
<dbReference type="InterPro" id="IPR006121">
    <property type="entry name" value="HMA_dom"/>
</dbReference>
<evidence type="ECO:0000313" key="2">
    <source>
        <dbReference type="EMBL" id="KRM12398.1"/>
    </source>
</evidence>
<dbReference type="GO" id="GO:0046872">
    <property type="term" value="F:metal ion binding"/>
    <property type="evidence" value="ECO:0007669"/>
    <property type="project" value="InterPro"/>
</dbReference>